<dbReference type="OrthoDB" id="7509111at2"/>
<name>A0A552UIE6_9SPHN</name>
<protein>
    <submittedName>
        <fullName evidence="2">Outer membrane beta-barrel protein</fullName>
    </submittedName>
</protein>
<evidence type="ECO:0000313" key="3">
    <source>
        <dbReference type="Proteomes" id="UP000317894"/>
    </source>
</evidence>
<organism evidence="2 3">
    <name type="scientific">Glacieibacterium frigidum</name>
    <dbReference type="NCBI Taxonomy" id="2593303"/>
    <lineage>
        <taxon>Bacteria</taxon>
        <taxon>Pseudomonadati</taxon>
        <taxon>Pseudomonadota</taxon>
        <taxon>Alphaproteobacteria</taxon>
        <taxon>Sphingomonadales</taxon>
        <taxon>Sphingosinicellaceae</taxon>
        <taxon>Glacieibacterium</taxon>
    </lineage>
</organism>
<dbReference type="InterPro" id="IPR018759">
    <property type="entry name" value="BBP2_2"/>
</dbReference>
<comment type="caution">
    <text evidence="2">The sequence shown here is derived from an EMBL/GenBank/DDBJ whole genome shotgun (WGS) entry which is preliminary data.</text>
</comment>
<feature type="signal peptide" evidence="1">
    <location>
        <begin position="1"/>
        <end position="25"/>
    </location>
</feature>
<evidence type="ECO:0000313" key="2">
    <source>
        <dbReference type="EMBL" id="TRW17960.1"/>
    </source>
</evidence>
<gene>
    <name evidence="2" type="ORF">FMM06_07515</name>
</gene>
<sequence>MTKTKAYVRVATMLLACGLTAPAVAQRAAGDDDPIINTAAPATDGIGSVLGGVGGILLRGLSISAQLQTTYDGDIRRLGEGLRDDDDELADFRISPSVKVSNVMSVGRQQLYVEGEYGRDFYVRNTDLNRDRYGIAGGINAQAGSFCKGNLAGYFRSRQQLNSEATIGISNLVETTNFSASANCQRPVGIGFGLSASHNKQDNKDLAREFFDSRSNTIGGNVSYSRPLLGTFSLGGSYSDVKYPSRSQIIGGTFFAPITSDDGVGIYSGNLSYRRSIGPRLTVNIGGSYFVAKSKPRDVFLQVISPTQGFILQPQRRENFSGAGYIFGLAYRPGARLTIDVSAARDISESSNVGALFTVRDNFGVDLGYRVGPSITAGIGATFDVRRYRNPFSSPEEIQPRVRDDIGRVYGRVTYAPRRLFNVDFELAHQRRNSNPSIYDYASTSAALTLRVNFGRG</sequence>
<dbReference type="RefSeq" id="WP_144236654.1">
    <property type="nucleotide sequence ID" value="NZ_VJWA01000001.1"/>
</dbReference>
<dbReference type="Proteomes" id="UP000317894">
    <property type="component" value="Unassembled WGS sequence"/>
</dbReference>
<keyword evidence="3" id="KW-1185">Reference proteome</keyword>
<keyword evidence="1" id="KW-0732">Signal</keyword>
<dbReference type="EMBL" id="VJWA01000001">
    <property type="protein sequence ID" value="TRW17960.1"/>
    <property type="molecule type" value="Genomic_DNA"/>
</dbReference>
<evidence type="ECO:0000256" key="1">
    <source>
        <dbReference type="SAM" id="SignalP"/>
    </source>
</evidence>
<reference evidence="2 3" key="1">
    <citation type="submission" date="2019-07" db="EMBL/GenBank/DDBJ databases">
        <title>Novel species isolated from glacier.</title>
        <authorList>
            <person name="Liu Q."/>
            <person name="Xin Y.-H."/>
        </authorList>
    </citation>
    <scope>NUCLEOTIDE SEQUENCE [LARGE SCALE GENOMIC DNA]</scope>
    <source>
        <strain evidence="2 3">LB1R16</strain>
    </source>
</reference>
<accession>A0A552UIE6</accession>
<proteinExistence type="predicted"/>
<dbReference type="AlphaFoldDB" id="A0A552UIE6"/>
<feature type="chain" id="PRO_5021749562" evidence="1">
    <location>
        <begin position="26"/>
        <end position="457"/>
    </location>
</feature>
<dbReference type="Pfam" id="PF10082">
    <property type="entry name" value="BBP2_2"/>
    <property type="match status" value="1"/>
</dbReference>